<feature type="coiled-coil region" evidence="1">
    <location>
        <begin position="158"/>
        <end position="185"/>
    </location>
</feature>
<dbReference type="OrthoDB" id="1433475at2"/>
<dbReference type="RefSeq" id="WP_106660024.1">
    <property type="nucleotide sequence ID" value="NZ_PJEO01000042.1"/>
</dbReference>
<keyword evidence="3" id="KW-1185">Reference proteome</keyword>
<dbReference type="InterPro" id="IPR008969">
    <property type="entry name" value="CarboxyPept-like_regulatory"/>
</dbReference>
<name>A0A2N3HIC8_9FLAO</name>
<evidence type="ECO:0008006" key="4">
    <source>
        <dbReference type="Google" id="ProtNLM"/>
    </source>
</evidence>
<evidence type="ECO:0000313" key="2">
    <source>
        <dbReference type="EMBL" id="PKQ44729.1"/>
    </source>
</evidence>
<accession>A0A2N3HIC8</accession>
<dbReference type="AlphaFoldDB" id="A0A2N3HIC8"/>
<organism evidence="2 3">
    <name type="scientific">Confluentibacter flavum</name>
    <dbReference type="NCBI Taxonomy" id="1909700"/>
    <lineage>
        <taxon>Bacteria</taxon>
        <taxon>Pseudomonadati</taxon>
        <taxon>Bacteroidota</taxon>
        <taxon>Flavobacteriia</taxon>
        <taxon>Flavobacteriales</taxon>
        <taxon>Flavobacteriaceae</taxon>
        <taxon>Confluentibacter</taxon>
    </lineage>
</organism>
<dbReference type="Proteomes" id="UP000233435">
    <property type="component" value="Unassembled WGS sequence"/>
</dbReference>
<evidence type="ECO:0000313" key="3">
    <source>
        <dbReference type="Proteomes" id="UP000233435"/>
    </source>
</evidence>
<protein>
    <recommendedName>
        <fullName evidence="4">Carboxypeptidase-like regulatory domain-containing protein</fullName>
    </recommendedName>
</protein>
<gene>
    <name evidence="2" type="ORF">CSW08_11465</name>
</gene>
<dbReference type="SUPFAM" id="SSF49464">
    <property type="entry name" value="Carboxypeptidase regulatory domain-like"/>
    <property type="match status" value="1"/>
</dbReference>
<keyword evidence="1" id="KW-0175">Coiled coil</keyword>
<sequence>MKKIVFPFIVCFGLQIISAQNITAKLIDKTTKAPIPFATIKTGNYSGVISNEEGYFTINPNALENTNILISFMGYGSKTLTIADIKSLNYSIELEPAVNQLDEVYLSNKTPNIDSIIARVKRHANKNYSTDLRQYDIFRRVADYVDFENLNFEIDKASQVKKQQLEQVNTDLQALTNAIRNSKTVHYIDFKGTLYTQTKDSTKLTVSKATKLLDHNKDFSIDKVQERAKNIMLRYLDTTKTYKVKTGLFKIEDSLSFAEIKKEEKKEEKEEFDINGLKGATKGLLRYSRFYNNSFLMTILNPRLYDYTIDDMTVYNQQLTYIISYQPRKGKAKYSGKLYVTDGDYAVTKVTYSYFENRHGSKVNLKLLLGVKYEENLNSGLVLYQKQNDSTYQPKYIKHESGSYFYVSRDLTLIENSKDRYKLSTDFTIEGSNRTKEELLITNTKATTLNDYNSITQQKKTPYQSLTKFDNTIWGSEETLEPLQEMKAFGNE</sequence>
<reference evidence="2 3" key="1">
    <citation type="submission" date="2017-12" db="EMBL/GenBank/DDBJ databases">
        <title>Confluentibacter flavum sp. nov., isolated from the saline lake.</title>
        <authorList>
            <person name="Yu L."/>
        </authorList>
    </citation>
    <scope>NUCLEOTIDE SEQUENCE [LARGE SCALE GENOMIC DNA]</scope>
    <source>
        <strain evidence="2 3">3B</strain>
    </source>
</reference>
<evidence type="ECO:0000256" key="1">
    <source>
        <dbReference type="SAM" id="Coils"/>
    </source>
</evidence>
<dbReference type="Pfam" id="PF13715">
    <property type="entry name" value="CarbopepD_reg_2"/>
    <property type="match status" value="1"/>
</dbReference>
<proteinExistence type="predicted"/>
<dbReference type="EMBL" id="PJEO01000042">
    <property type="protein sequence ID" value="PKQ44729.1"/>
    <property type="molecule type" value="Genomic_DNA"/>
</dbReference>
<comment type="caution">
    <text evidence="2">The sequence shown here is derived from an EMBL/GenBank/DDBJ whole genome shotgun (WGS) entry which is preliminary data.</text>
</comment>